<feature type="binding site" evidence="8">
    <location>
        <position position="168"/>
    </location>
    <ligand>
        <name>Zn(2+)</name>
        <dbReference type="ChEBI" id="CHEBI:29105"/>
        <note>catalytic</note>
    </ligand>
</feature>
<keyword evidence="9" id="KW-0732">Signal</keyword>
<dbReference type="GO" id="GO:0006508">
    <property type="term" value="P:proteolysis"/>
    <property type="evidence" value="ECO:0007669"/>
    <property type="project" value="UniProtKB-KW"/>
</dbReference>
<dbReference type="AlphaFoldDB" id="A0AAD9Q9T9"/>
<evidence type="ECO:0000256" key="9">
    <source>
        <dbReference type="RuleBase" id="RU361183"/>
    </source>
</evidence>
<dbReference type="GO" id="GO:0018996">
    <property type="term" value="P:molting cycle, collagen and cuticulin-based cuticle"/>
    <property type="evidence" value="ECO:0007669"/>
    <property type="project" value="UniProtKB-ARBA"/>
</dbReference>
<dbReference type="InterPro" id="IPR006026">
    <property type="entry name" value="Peptidase_Metallo"/>
</dbReference>
<evidence type="ECO:0000256" key="5">
    <source>
        <dbReference type="ARBA" id="ARBA00022833"/>
    </source>
</evidence>
<keyword evidence="2 8" id="KW-0645">Protease</keyword>
<keyword evidence="7" id="KW-1015">Disulfide bond</keyword>
<dbReference type="PRINTS" id="PR00480">
    <property type="entry name" value="ASTACIN"/>
</dbReference>
<keyword evidence="1" id="KW-0245">EGF-like domain</keyword>
<dbReference type="Gene3D" id="3.40.390.10">
    <property type="entry name" value="Collagenase (Catalytic Domain)"/>
    <property type="match status" value="1"/>
</dbReference>
<proteinExistence type="predicted"/>
<feature type="signal peptide" evidence="9">
    <location>
        <begin position="1"/>
        <end position="17"/>
    </location>
</feature>
<organism evidence="11 12">
    <name type="scientific">Acropora cervicornis</name>
    <name type="common">Staghorn coral</name>
    <dbReference type="NCBI Taxonomy" id="6130"/>
    <lineage>
        <taxon>Eukaryota</taxon>
        <taxon>Metazoa</taxon>
        <taxon>Cnidaria</taxon>
        <taxon>Anthozoa</taxon>
        <taxon>Hexacorallia</taxon>
        <taxon>Scleractinia</taxon>
        <taxon>Astrocoeniina</taxon>
        <taxon>Acroporidae</taxon>
        <taxon>Acropora</taxon>
    </lineage>
</organism>
<feature type="chain" id="PRO_5041771436" description="Metalloendopeptidase" evidence="9">
    <location>
        <begin position="18"/>
        <end position="292"/>
    </location>
</feature>
<keyword evidence="3 8" id="KW-0479">Metal-binding</keyword>
<keyword evidence="12" id="KW-1185">Reference proteome</keyword>
<sequence>MMRGILFLLVYFTVVHGRSWKMKESLDKMIRKSVEDDVPIRADENSGLFEGDILIDQETKNYLLGGKIMSRDAVISPIFYWPRGILYYTFDPKLDPFTVDVIKEGIQHLKKRTCLTFVEISNLNPKQRNYIRFIDGNGCYSRIGREPKGGEQVISIGFGCVRVGTVVHEIMHSLGFFHEHTRPDRDKFIHIEWTNILNEHKHNFEKYPRDMGSSFGKPYDYDSVMHYSRLAFSKDMRTPTIKPKDQRADIGQRVGLSFFDREEINRLYRCKGDVETSYKLVDLYIYSSNITT</sequence>
<feature type="binding site" evidence="8">
    <location>
        <position position="178"/>
    </location>
    <ligand>
        <name>Zn(2+)</name>
        <dbReference type="ChEBI" id="CHEBI:29105"/>
        <note>catalytic</note>
    </ligand>
</feature>
<dbReference type="InterPro" id="IPR001506">
    <property type="entry name" value="Peptidase_M12A"/>
</dbReference>
<evidence type="ECO:0000256" key="2">
    <source>
        <dbReference type="ARBA" id="ARBA00022670"/>
    </source>
</evidence>
<dbReference type="EC" id="3.4.24.-" evidence="9"/>
<feature type="binding site" evidence="8">
    <location>
        <position position="172"/>
    </location>
    <ligand>
        <name>Zn(2+)</name>
        <dbReference type="ChEBI" id="CHEBI:29105"/>
        <note>catalytic</note>
    </ligand>
</feature>
<evidence type="ECO:0000259" key="10">
    <source>
        <dbReference type="PROSITE" id="PS51864"/>
    </source>
</evidence>
<evidence type="ECO:0000256" key="7">
    <source>
        <dbReference type="ARBA" id="ARBA00023157"/>
    </source>
</evidence>
<dbReference type="PANTHER" id="PTHR10127">
    <property type="entry name" value="DISCOIDIN, CUB, EGF, LAMININ , AND ZINC METALLOPROTEASE DOMAIN CONTAINING"/>
    <property type="match status" value="1"/>
</dbReference>
<evidence type="ECO:0000256" key="6">
    <source>
        <dbReference type="ARBA" id="ARBA00023049"/>
    </source>
</evidence>
<gene>
    <name evidence="11" type="ORF">P5673_020492</name>
</gene>
<name>A0AAD9Q9T9_ACRCE</name>
<dbReference type="GO" id="GO:0004222">
    <property type="term" value="F:metalloendopeptidase activity"/>
    <property type="evidence" value="ECO:0007669"/>
    <property type="project" value="UniProtKB-UniRule"/>
</dbReference>
<dbReference type="SUPFAM" id="SSF55486">
    <property type="entry name" value="Metalloproteases ('zincins'), catalytic domain"/>
    <property type="match status" value="1"/>
</dbReference>
<dbReference type="SMART" id="SM00235">
    <property type="entry name" value="ZnMc"/>
    <property type="match status" value="1"/>
</dbReference>
<feature type="active site" evidence="8">
    <location>
        <position position="169"/>
    </location>
</feature>
<dbReference type="Proteomes" id="UP001249851">
    <property type="component" value="Unassembled WGS sequence"/>
</dbReference>
<dbReference type="Pfam" id="PF01400">
    <property type="entry name" value="Astacin"/>
    <property type="match status" value="1"/>
</dbReference>
<keyword evidence="4 8" id="KW-0378">Hydrolase</keyword>
<dbReference type="CDD" id="cd04280">
    <property type="entry name" value="ZnMc_astacin_like"/>
    <property type="match status" value="1"/>
</dbReference>
<dbReference type="PANTHER" id="PTHR10127:SF780">
    <property type="entry name" value="METALLOENDOPEPTIDASE"/>
    <property type="match status" value="1"/>
</dbReference>
<evidence type="ECO:0000313" key="12">
    <source>
        <dbReference type="Proteomes" id="UP001249851"/>
    </source>
</evidence>
<keyword evidence="6 8" id="KW-0482">Metalloprotease</keyword>
<evidence type="ECO:0000256" key="4">
    <source>
        <dbReference type="ARBA" id="ARBA00022801"/>
    </source>
</evidence>
<protein>
    <recommendedName>
        <fullName evidence="9">Metalloendopeptidase</fullName>
        <ecNumber evidence="9">3.4.24.-</ecNumber>
    </recommendedName>
</protein>
<reference evidence="11" key="2">
    <citation type="journal article" date="2023" name="Science">
        <title>Genomic signatures of disease resistance in endangered staghorn corals.</title>
        <authorList>
            <person name="Vollmer S.V."/>
            <person name="Selwyn J.D."/>
            <person name="Despard B.A."/>
            <person name="Roesel C.L."/>
        </authorList>
    </citation>
    <scope>NUCLEOTIDE SEQUENCE</scope>
    <source>
        <strain evidence="11">K2</strain>
    </source>
</reference>
<evidence type="ECO:0000256" key="8">
    <source>
        <dbReference type="PROSITE-ProRule" id="PRU01211"/>
    </source>
</evidence>
<reference evidence="11" key="1">
    <citation type="journal article" date="2023" name="G3 (Bethesda)">
        <title>Whole genome assembly and annotation of the endangered Caribbean coral Acropora cervicornis.</title>
        <authorList>
            <person name="Selwyn J.D."/>
            <person name="Vollmer S.V."/>
        </authorList>
    </citation>
    <scope>NUCLEOTIDE SEQUENCE</scope>
    <source>
        <strain evidence="11">K2</strain>
    </source>
</reference>
<dbReference type="PROSITE" id="PS51864">
    <property type="entry name" value="ASTACIN"/>
    <property type="match status" value="1"/>
</dbReference>
<dbReference type="InterPro" id="IPR024079">
    <property type="entry name" value="MetalloPept_cat_dom_sf"/>
</dbReference>
<comment type="caution">
    <text evidence="8">Lacks conserved residue(s) required for the propagation of feature annotation.</text>
</comment>
<comment type="cofactor">
    <cofactor evidence="8 9">
        <name>Zn(2+)</name>
        <dbReference type="ChEBI" id="CHEBI:29105"/>
    </cofactor>
    <text evidence="8 9">Binds 1 zinc ion per subunit.</text>
</comment>
<evidence type="ECO:0000313" key="11">
    <source>
        <dbReference type="EMBL" id="KAK2557378.1"/>
    </source>
</evidence>
<comment type="caution">
    <text evidence="11">The sequence shown here is derived from an EMBL/GenBank/DDBJ whole genome shotgun (WGS) entry which is preliminary data.</text>
</comment>
<feature type="domain" description="Peptidase M12A" evidence="10">
    <location>
        <begin position="72"/>
        <end position="271"/>
    </location>
</feature>
<keyword evidence="5 8" id="KW-0862">Zinc</keyword>
<dbReference type="EMBL" id="JARQWQ010000050">
    <property type="protein sequence ID" value="KAK2557378.1"/>
    <property type="molecule type" value="Genomic_DNA"/>
</dbReference>
<accession>A0AAD9Q9T9</accession>
<evidence type="ECO:0000256" key="1">
    <source>
        <dbReference type="ARBA" id="ARBA00022536"/>
    </source>
</evidence>
<evidence type="ECO:0000256" key="3">
    <source>
        <dbReference type="ARBA" id="ARBA00022723"/>
    </source>
</evidence>
<dbReference type="FunFam" id="3.40.390.10:FF:000028">
    <property type="entry name" value="Zinc metalloproteinase"/>
    <property type="match status" value="1"/>
</dbReference>
<dbReference type="GO" id="GO:0008270">
    <property type="term" value="F:zinc ion binding"/>
    <property type="evidence" value="ECO:0007669"/>
    <property type="project" value="UniProtKB-UniRule"/>
</dbReference>
<dbReference type="InterPro" id="IPR034035">
    <property type="entry name" value="Astacin-like_dom"/>
</dbReference>